<evidence type="ECO:0000313" key="4">
    <source>
        <dbReference type="Proteomes" id="UP000630097"/>
    </source>
</evidence>
<sequence length="839" mass="89573">MAVSEMEPAAGPVPGPVAKPGQGLGAGLVPPEPPSDGVTEIRLHGVGGTSPQSMVGDLPLQQVGGDAIAGFYRRPDAEGRHIEAYSWGGLTSRSGTRVLWLLLLPFLLANLAGWMFPPQMLRRPRVFAVYRAAIRWAALAVTLNAVLFLTWIPIDYLGYQCGGRAECVKSWPLYGFGLQFGFVQDHPGRRILIAAAVPLLAIAIMLVLSRRTLGRYESVRPPARGPLPSADPARSAAALTAGLAHPDFWNGRRATSRLGMAHLAAAVAMLAALIAHTVRSTVNVEQRPLASAALVLSGLVLAGVVVALVAETEKRWPEKLAVAMLAVAVAALALSAVFAWTQPAVAFTEGELPGMGQAVNLTNMAVAGTLALVLVTVLAGTAVTPAGWLLTAATLGAVVLALWVTDVAEYPGVRVAAVLVLIVGLALAGQAARRGYDRFRWAAPFVVMALAAGVLNVFMLGSLIRVADTVGAIHYSETDYLVPPQEPVVAVFQVIRPFAPYLALLPGAIAVVFLLWQGVLIWRAASGPATEQTRQAYLVREQAAAPTPGSPAAWVASTVSDPAVGNPAVHDWLRVRSWAQTVAAWRRLAQAPLDLDLLLTGIVVAGVFLVGSMQLDDGATGGAPPWLIGLGTTLAAALPLFLIVLLRSGWNDLTKRKAIGVLWDVGTFWPRSYHPFAPPSYAERAVPELQRRIWWLRDNGGKVLLTAHSQGSVLAVAALAQPDRRSPDDQVSLVTFGSPVYKLYNWGFPAYFNQDMLNHLRVERWENLYYLTDYIGGPLGAATCHDVETPDPPTSTFRYGEPVPRVGSHTGYWDDPALWKAVGQAAALLAARRPEPPRE</sequence>
<dbReference type="EMBL" id="BONV01000005">
    <property type="protein sequence ID" value="GIG78822.1"/>
    <property type="molecule type" value="Genomic_DNA"/>
</dbReference>
<feature type="transmembrane region" description="Helical" evidence="2">
    <location>
        <begin position="411"/>
        <end position="429"/>
    </location>
</feature>
<gene>
    <name evidence="3" type="ORF">Pka01_19490</name>
</gene>
<feature type="transmembrane region" description="Helical" evidence="2">
    <location>
        <begin position="290"/>
        <end position="310"/>
    </location>
</feature>
<feature type="transmembrane region" description="Helical" evidence="2">
    <location>
        <begin position="98"/>
        <end position="116"/>
    </location>
</feature>
<accession>A0A8J3LU59</accession>
<dbReference type="InterPro" id="IPR029058">
    <property type="entry name" value="AB_hydrolase_fold"/>
</dbReference>
<keyword evidence="2" id="KW-0812">Transmembrane</keyword>
<feature type="transmembrane region" description="Helical" evidence="2">
    <location>
        <begin position="361"/>
        <end position="379"/>
    </location>
</feature>
<keyword evidence="2" id="KW-0472">Membrane</keyword>
<dbReference type="Proteomes" id="UP000630097">
    <property type="component" value="Unassembled WGS sequence"/>
</dbReference>
<feature type="transmembrane region" description="Helical" evidence="2">
    <location>
        <begin position="322"/>
        <end position="341"/>
    </location>
</feature>
<feature type="transmembrane region" description="Helical" evidence="2">
    <location>
        <begin position="498"/>
        <end position="516"/>
    </location>
</feature>
<name>A0A8J3LU59_9ACTN</name>
<evidence type="ECO:0000256" key="2">
    <source>
        <dbReference type="SAM" id="Phobius"/>
    </source>
</evidence>
<feature type="transmembrane region" description="Helical" evidence="2">
    <location>
        <begin position="136"/>
        <end position="154"/>
    </location>
</feature>
<evidence type="ECO:0000313" key="3">
    <source>
        <dbReference type="EMBL" id="GIG78822.1"/>
    </source>
</evidence>
<proteinExistence type="predicted"/>
<feature type="transmembrane region" description="Helical" evidence="2">
    <location>
        <begin position="441"/>
        <end position="464"/>
    </location>
</feature>
<organism evidence="3 4">
    <name type="scientific">Planotetraspora kaengkrachanensis</name>
    <dbReference type="NCBI Taxonomy" id="575193"/>
    <lineage>
        <taxon>Bacteria</taxon>
        <taxon>Bacillati</taxon>
        <taxon>Actinomycetota</taxon>
        <taxon>Actinomycetes</taxon>
        <taxon>Streptosporangiales</taxon>
        <taxon>Streptosporangiaceae</taxon>
        <taxon>Planotetraspora</taxon>
    </lineage>
</organism>
<dbReference type="AlphaFoldDB" id="A0A8J3LU59"/>
<feature type="transmembrane region" description="Helical" evidence="2">
    <location>
        <begin position="386"/>
        <end position="405"/>
    </location>
</feature>
<feature type="transmembrane region" description="Helical" evidence="2">
    <location>
        <begin position="626"/>
        <end position="646"/>
    </location>
</feature>
<evidence type="ECO:0000256" key="1">
    <source>
        <dbReference type="SAM" id="MobiDB-lite"/>
    </source>
</evidence>
<keyword evidence="4" id="KW-1185">Reference proteome</keyword>
<comment type="caution">
    <text evidence="3">The sequence shown here is derived from an EMBL/GenBank/DDBJ whole genome shotgun (WGS) entry which is preliminary data.</text>
</comment>
<keyword evidence="2" id="KW-1133">Transmembrane helix</keyword>
<feature type="transmembrane region" description="Helical" evidence="2">
    <location>
        <begin position="191"/>
        <end position="208"/>
    </location>
</feature>
<evidence type="ECO:0008006" key="5">
    <source>
        <dbReference type="Google" id="ProtNLM"/>
    </source>
</evidence>
<feature type="transmembrane region" description="Helical" evidence="2">
    <location>
        <begin position="595"/>
        <end position="614"/>
    </location>
</feature>
<feature type="transmembrane region" description="Helical" evidence="2">
    <location>
        <begin position="258"/>
        <end position="278"/>
    </location>
</feature>
<protein>
    <recommendedName>
        <fullName evidence="5">Integral membrane protein</fullName>
    </recommendedName>
</protein>
<feature type="region of interest" description="Disordered" evidence="1">
    <location>
        <begin position="1"/>
        <end position="38"/>
    </location>
</feature>
<dbReference type="SUPFAM" id="SSF53474">
    <property type="entry name" value="alpha/beta-Hydrolases"/>
    <property type="match status" value="1"/>
</dbReference>
<reference evidence="3 4" key="1">
    <citation type="submission" date="2021-01" db="EMBL/GenBank/DDBJ databases">
        <title>Whole genome shotgun sequence of Planotetraspora kaengkrachanensis NBRC 104272.</title>
        <authorList>
            <person name="Komaki H."/>
            <person name="Tamura T."/>
        </authorList>
    </citation>
    <scope>NUCLEOTIDE SEQUENCE [LARGE SCALE GENOMIC DNA]</scope>
    <source>
        <strain evidence="3 4">NBRC 104272</strain>
    </source>
</reference>